<feature type="domain" description="RNA polymerase sigma-70 region 2" evidence="5">
    <location>
        <begin position="15"/>
        <end position="80"/>
    </location>
</feature>
<evidence type="ECO:0000256" key="4">
    <source>
        <dbReference type="ARBA" id="ARBA00023163"/>
    </source>
</evidence>
<keyword evidence="4" id="KW-0804">Transcription</keyword>
<protein>
    <submittedName>
        <fullName evidence="7">RNA polymerase subunit sigma</fullName>
    </submittedName>
</protein>
<dbReference type="Proteomes" id="UP000182567">
    <property type="component" value="Chromosome"/>
</dbReference>
<dbReference type="PANTHER" id="PTHR43133:SF63">
    <property type="entry name" value="RNA POLYMERASE SIGMA FACTOR FECI-RELATED"/>
    <property type="match status" value="1"/>
</dbReference>
<evidence type="ECO:0000259" key="6">
    <source>
        <dbReference type="Pfam" id="PF08281"/>
    </source>
</evidence>
<evidence type="ECO:0000256" key="1">
    <source>
        <dbReference type="ARBA" id="ARBA00010641"/>
    </source>
</evidence>
<dbReference type="GO" id="GO:0006352">
    <property type="term" value="P:DNA-templated transcription initiation"/>
    <property type="evidence" value="ECO:0007669"/>
    <property type="project" value="InterPro"/>
</dbReference>
<dbReference type="InterPro" id="IPR014284">
    <property type="entry name" value="RNA_pol_sigma-70_dom"/>
</dbReference>
<dbReference type="EMBL" id="CP017886">
    <property type="protein sequence ID" value="APC17942.1"/>
    <property type="molecule type" value="Genomic_DNA"/>
</dbReference>
<evidence type="ECO:0000259" key="5">
    <source>
        <dbReference type="Pfam" id="PF04542"/>
    </source>
</evidence>
<dbReference type="InterPro" id="IPR013249">
    <property type="entry name" value="RNA_pol_sigma70_r4_t2"/>
</dbReference>
<dbReference type="RefSeq" id="WP_071553728.1">
    <property type="nucleotide sequence ID" value="NZ_CP017886.1"/>
</dbReference>
<keyword evidence="2" id="KW-0805">Transcription regulation</keyword>
<dbReference type="Gene3D" id="1.10.1740.10">
    <property type="match status" value="1"/>
</dbReference>
<dbReference type="SUPFAM" id="SSF88946">
    <property type="entry name" value="Sigma2 domain of RNA polymerase sigma factors"/>
    <property type="match status" value="1"/>
</dbReference>
<dbReference type="AlphaFoldDB" id="A0A1J0EPI7"/>
<keyword evidence="3" id="KW-0731">Sigma factor</keyword>
<dbReference type="SUPFAM" id="SSF88659">
    <property type="entry name" value="Sigma3 and sigma4 domains of RNA polymerase sigma factors"/>
    <property type="match status" value="1"/>
</dbReference>
<accession>A0A1J0EPI7</accession>
<dbReference type="InterPro" id="IPR007627">
    <property type="entry name" value="RNA_pol_sigma70_r2"/>
</dbReference>
<dbReference type="InterPro" id="IPR039425">
    <property type="entry name" value="RNA_pol_sigma-70-like"/>
</dbReference>
<dbReference type="PANTHER" id="PTHR43133">
    <property type="entry name" value="RNA POLYMERASE ECF-TYPE SIGMA FACTO"/>
    <property type="match status" value="1"/>
</dbReference>
<gene>
    <name evidence="7" type="ORF">BLL42_20210</name>
</gene>
<dbReference type="GO" id="GO:0003677">
    <property type="term" value="F:DNA binding"/>
    <property type="evidence" value="ECO:0007669"/>
    <property type="project" value="InterPro"/>
</dbReference>
<feature type="domain" description="RNA polymerase sigma factor 70 region 4 type 2" evidence="6">
    <location>
        <begin position="113"/>
        <end position="159"/>
    </location>
</feature>
<dbReference type="InterPro" id="IPR013324">
    <property type="entry name" value="RNA_pol_sigma_r3/r4-like"/>
</dbReference>
<dbReference type="NCBIfam" id="TIGR02937">
    <property type="entry name" value="sigma70-ECF"/>
    <property type="match status" value="1"/>
</dbReference>
<dbReference type="InterPro" id="IPR036388">
    <property type="entry name" value="WH-like_DNA-bd_sf"/>
</dbReference>
<proteinExistence type="inferred from homology"/>
<name>A0A1J0EPI7_9PSED</name>
<evidence type="ECO:0000256" key="3">
    <source>
        <dbReference type="ARBA" id="ARBA00023082"/>
    </source>
</evidence>
<evidence type="ECO:0000256" key="2">
    <source>
        <dbReference type="ARBA" id="ARBA00023015"/>
    </source>
</evidence>
<dbReference type="InterPro" id="IPR013325">
    <property type="entry name" value="RNA_pol_sigma_r2"/>
</dbReference>
<comment type="similarity">
    <text evidence="1">Belongs to the sigma-70 factor family. ECF subfamily.</text>
</comment>
<reference evidence="8" key="1">
    <citation type="submission" date="2016-10" db="EMBL/GenBank/DDBJ databases">
        <title>Pseudomonas frederiksbergensis ERGS4:02 complete genome.</title>
        <authorList>
            <person name="Kumar R."/>
            <person name="Acharya V."/>
            <person name="Singh D."/>
        </authorList>
    </citation>
    <scope>NUCLEOTIDE SEQUENCE [LARGE SCALE GENOMIC DNA]</scope>
    <source>
        <strain evidence="8">ERGS4:02</strain>
    </source>
</reference>
<organism evidence="7 8">
    <name type="scientific">Pseudomonas frederiksbergensis</name>
    <dbReference type="NCBI Taxonomy" id="104087"/>
    <lineage>
        <taxon>Bacteria</taxon>
        <taxon>Pseudomonadati</taxon>
        <taxon>Pseudomonadota</taxon>
        <taxon>Gammaproteobacteria</taxon>
        <taxon>Pseudomonadales</taxon>
        <taxon>Pseudomonadaceae</taxon>
        <taxon>Pseudomonas</taxon>
    </lineage>
</organism>
<dbReference type="GO" id="GO:0016987">
    <property type="term" value="F:sigma factor activity"/>
    <property type="evidence" value="ECO:0007669"/>
    <property type="project" value="UniProtKB-KW"/>
</dbReference>
<sequence length="185" mass="21180">MSGTDLSHSEYVGGLFRSHYQWLCLRLRRHLDSSASAEDIAAQTFEQLLCSPQLLPIRQPRALLGTIAKRLIYRSWRRRDLEHEHLDQLLHEQPCPRSSPEDVIQVQQVLNGLERSFARLPGKVKATFLLSRFEGLTYPKIARELGISQRSVSVYMARSQALCSLWSDQSCLHSSSRKSSFQRSA</sequence>
<evidence type="ECO:0000313" key="8">
    <source>
        <dbReference type="Proteomes" id="UP000182567"/>
    </source>
</evidence>
<dbReference type="GeneID" id="46910601"/>
<dbReference type="Pfam" id="PF08281">
    <property type="entry name" value="Sigma70_r4_2"/>
    <property type="match status" value="1"/>
</dbReference>
<dbReference type="Gene3D" id="1.10.10.10">
    <property type="entry name" value="Winged helix-like DNA-binding domain superfamily/Winged helix DNA-binding domain"/>
    <property type="match status" value="1"/>
</dbReference>
<dbReference type="Pfam" id="PF04542">
    <property type="entry name" value="Sigma70_r2"/>
    <property type="match status" value="1"/>
</dbReference>
<dbReference type="OrthoDB" id="9797134at2"/>
<evidence type="ECO:0000313" key="7">
    <source>
        <dbReference type="EMBL" id="APC17942.1"/>
    </source>
</evidence>